<gene>
    <name evidence="2" type="ORF">B0J11DRAFT_101076</name>
</gene>
<dbReference type="EMBL" id="JAGMWT010000014">
    <property type="protein sequence ID" value="KAH7116792.1"/>
    <property type="molecule type" value="Genomic_DNA"/>
</dbReference>
<proteinExistence type="predicted"/>
<dbReference type="AlphaFoldDB" id="A0A9P9IEE2"/>
<dbReference type="Proteomes" id="UP000700596">
    <property type="component" value="Unassembled WGS sequence"/>
</dbReference>
<evidence type="ECO:0000313" key="3">
    <source>
        <dbReference type="Proteomes" id="UP000700596"/>
    </source>
</evidence>
<evidence type="ECO:0000256" key="1">
    <source>
        <dbReference type="SAM" id="SignalP"/>
    </source>
</evidence>
<feature type="signal peptide" evidence="1">
    <location>
        <begin position="1"/>
        <end position="19"/>
    </location>
</feature>
<evidence type="ECO:0000313" key="2">
    <source>
        <dbReference type="EMBL" id="KAH7116792.1"/>
    </source>
</evidence>
<accession>A0A9P9IEE2</accession>
<name>A0A9P9IEE2_9PLEO</name>
<keyword evidence="1" id="KW-0732">Signal</keyword>
<reference evidence="2" key="1">
    <citation type="journal article" date="2021" name="Nat. Commun.">
        <title>Genetic determinants of endophytism in the Arabidopsis root mycobiome.</title>
        <authorList>
            <person name="Mesny F."/>
            <person name="Miyauchi S."/>
            <person name="Thiergart T."/>
            <person name="Pickel B."/>
            <person name="Atanasova L."/>
            <person name="Karlsson M."/>
            <person name="Huettel B."/>
            <person name="Barry K.W."/>
            <person name="Haridas S."/>
            <person name="Chen C."/>
            <person name="Bauer D."/>
            <person name="Andreopoulos W."/>
            <person name="Pangilinan J."/>
            <person name="LaButti K."/>
            <person name="Riley R."/>
            <person name="Lipzen A."/>
            <person name="Clum A."/>
            <person name="Drula E."/>
            <person name="Henrissat B."/>
            <person name="Kohler A."/>
            <person name="Grigoriev I.V."/>
            <person name="Martin F.M."/>
            <person name="Hacquard S."/>
        </authorList>
    </citation>
    <scope>NUCLEOTIDE SEQUENCE</scope>
    <source>
        <strain evidence="2">MPI-CAGE-CH-0243</strain>
    </source>
</reference>
<keyword evidence="3" id="KW-1185">Reference proteome</keyword>
<sequence length="77" mass="8563">MPRLWWIGRLLSPLSFTLGNAPHCCYRLRRAPHQQKSESDSILAYCTQCHGAPARSLRSTKCSLLSSIIPSRGPLGL</sequence>
<organism evidence="2 3">
    <name type="scientific">Dendryphion nanum</name>
    <dbReference type="NCBI Taxonomy" id="256645"/>
    <lineage>
        <taxon>Eukaryota</taxon>
        <taxon>Fungi</taxon>
        <taxon>Dikarya</taxon>
        <taxon>Ascomycota</taxon>
        <taxon>Pezizomycotina</taxon>
        <taxon>Dothideomycetes</taxon>
        <taxon>Pleosporomycetidae</taxon>
        <taxon>Pleosporales</taxon>
        <taxon>Torulaceae</taxon>
        <taxon>Dendryphion</taxon>
    </lineage>
</organism>
<evidence type="ECO:0008006" key="4">
    <source>
        <dbReference type="Google" id="ProtNLM"/>
    </source>
</evidence>
<comment type="caution">
    <text evidence="2">The sequence shown here is derived from an EMBL/GenBank/DDBJ whole genome shotgun (WGS) entry which is preliminary data.</text>
</comment>
<feature type="chain" id="PRO_5040482975" description="Secreted protein" evidence="1">
    <location>
        <begin position="20"/>
        <end position="77"/>
    </location>
</feature>
<protein>
    <recommendedName>
        <fullName evidence="4">Secreted protein</fullName>
    </recommendedName>
</protein>